<evidence type="ECO:0000256" key="5">
    <source>
        <dbReference type="ARBA" id="ARBA00022692"/>
    </source>
</evidence>
<evidence type="ECO:0000256" key="10">
    <source>
        <dbReference type="ARBA" id="ARBA00023170"/>
    </source>
</evidence>
<proteinExistence type="predicted"/>
<keyword evidence="6" id="KW-0845">Vitamin A</keyword>
<feature type="transmembrane region" description="Helical" evidence="11">
    <location>
        <begin position="107"/>
        <end position="125"/>
    </location>
</feature>
<evidence type="ECO:0000256" key="1">
    <source>
        <dbReference type="ARBA" id="ARBA00004651"/>
    </source>
</evidence>
<comment type="subcellular location">
    <subcellularLocation>
        <location evidence="1">Cell membrane</location>
        <topology evidence="1">Multi-pass membrane protein</topology>
    </subcellularLocation>
</comment>
<feature type="transmembrane region" description="Helical" evidence="11">
    <location>
        <begin position="57"/>
        <end position="77"/>
    </location>
</feature>
<keyword evidence="5 11" id="KW-0812">Transmembrane</keyword>
<evidence type="ECO:0000256" key="7">
    <source>
        <dbReference type="ARBA" id="ARBA00022989"/>
    </source>
</evidence>
<organism evidence="12 13">
    <name type="scientific">Aythya fuligula</name>
    <name type="common">Tufted duck</name>
    <name type="synonym">Anas fuligula</name>
    <dbReference type="NCBI Taxonomy" id="219594"/>
    <lineage>
        <taxon>Eukaryota</taxon>
        <taxon>Metazoa</taxon>
        <taxon>Chordata</taxon>
        <taxon>Craniata</taxon>
        <taxon>Vertebrata</taxon>
        <taxon>Euteleostomi</taxon>
        <taxon>Archelosauria</taxon>
        <taxon>Archosauria</taxon>
        <taxon>Dinosauria</taxon>
        <taxon>Saurischia</taxon>
        <taxon>Theropoda</taxon>
        <taxon>Coelurosauria</taxon>
        <taxon>Aves</taxon>
        <taxon>Neognathae</taxon>
        <taxon>Galloanserae</taxon>
        <taxon>Anseriformes</taxon>
        <taxon>Anatidae</taxon>
        <taxon>Aythyinae</taxon>
        <taxon>Aythya</taxon>
    </lineage>
</organism>
<dbReference type="GeneID" id="116493598"/>
<evidence type="ECO:0000256" key="3">
    <source>
        <dbReference type="ARBA" id="ARBA00022448"/>
    </source>
</evidence>
<keyword evidence="8" id="KW-0683">Retinol-binding</keyword>
<evidence type="ECO:0000256" key="8">
    <source>
        <dbReference type="ARBA" id="ARBA00023072"/>
    </source>
</evidence>
<dbReference type="GO" id="GO:0071939">
    <property type="term" value="P:vitamin A import into cell"/>
    <property type="evidence" value="ECO:0007669"/>
    <property type="project" value="TreeGrafter"/>
</dbReference>
<evidence type="ECO:0000256" key="6">
    <source>
        <dbReference type="ARBA" id="ARBA00022893"/>
    </source>
</evidence>
<feature type="transmembrane region" description="Helical" evidence="11">
    <location>
        <begin position="515"/>
        <end position="536"/>
    </location>
</feature>
<evidence type="ECO:0000313" key="13">
    <source>
        <dbReference type="RefSeq" id="XP_032050984.1"/>
    </source>
</evidence>
<evidence type="ECO:0000313" key="12">
    <source>
        <dbReference type="Proteomes" id="UP000504639"/>
    </source>
</evidence>
<evidence type="ECO:0000256" key="2">
    <source>
        <dbReference type="ARBA" id="ARBA00014411"/>
    </source>
</evidence>
<keyword evidence="10 13" id="KW-0675">Receptor</keyword>
<feature type="transmembrane region" description="Helical" evidence="11">
    <location>
        <begin position="435"/>
        <end position="458"/>
    </location>
</feature>
<keyword evidence="12" id="KW-1185">Reference proteome</keyword>
<keyword evidence="4" id="KW-1003">Cell membrane</keyword>
<reference evidence="13" key="1">
    <citation type="submission" date="2025-08" db="UniProtKB">
        <authorList>
            <consortium name="RefSeq"/>
        </authorList>
    </citation>
    <scope>IDENTIFICATION</scope>
    <source>
        <tissue evidence="13">Lung</tissue>
    </source>
</reference>
<dbReference type="AlphaFoldDB" id="A0A6J3DK94"/>
<sequence length="671" mass="74880">MAANGSGGAHGSPLDDGFGDDLVSDWYIYETAEPAVPQDNAFPSAIPDCDPTISPRLYHACMAPISLAVLLGLSLLVKRRRLRRGCWNGVPGLLSPANFLEEEGNRGLVAAVFGILFSSLCILVLDRDPLPLVPNSSQHSREYWKILALLYYPAFYCPLAACATVGHRAGYLVGCLLSWCHCVVHIWQKVDCPQSPKIYRYYSTLSYVPIILCLVVLSLWYPALLIRSFMGHEETLDKEVSGQGYYKKYLRAVLSKRPRKGSPSKLEESLLHRVRAYLCSYIYAPEEGFQLPLKLVLSLTTSVVAVYQVALLLLVAFVPTIQIVRAGMTKDVVVLLVQFGLVPSENPGMPGDMEKELSTVKHYLWSLEVCYVCSLVLCCLLTMAMLLRTLVMHRSNLKALYQGAVLDVFYKAHILRPSRQAIVCWMSFASFQTAFACLGLLIQQVIFFICSAAFTFLVVIPLQSGTNTHLFRLVQNMWPFWLTLVGAVLAQNLAAHSQFLEHHPLCKELTNRRALYIVTYLLFPINVLVGVLAGVWRMLISALYNAVHFCQLDISLLNRGVETFDPGYHAYCHYLKTEVSQSHPLMRAFCLLLLQPPRPRGTPQPRAGDVEEGIQLMQSTKAPSVGGRLRQSRARWWLAYTLLNNPSLLACRKNALCDPTANGAQLSPPKP</sequence>
<gene>
    <name evidence="13" type="primary">STRA6</name>
</gene>
<keyword evidence="3" id="KW-0813">Transport</keyword>
<dbReference type="KEGG" id="aful:116493598"/>
<keyword evidence="9 11" id="KW-0472">Membrane</keyword>
<dbReference type="GO" id="GO:0016918">
    <property type="term" value="F:retinal binding"/>
    <property type="evidence" value="ECO:0007669"/>
    <property type="project" value="UniProtKB-KW"/>
</dbReference>
<accession>A0A6J3DK94</accession>
<keyword evidence="7 11" id="KW-1133">Transmembrane helix</keyword>
<dbReference type="PANTHER" id="PTHR21444:SF16">
    <property type="entry name" value="RECEPTOR FOR RETINOL UPTAKE STRA6"/>
    <property type="match status" value="1"/>
</dbReference>
<dbReference type="Pfam" id="PF14752">
    <property type="entry name" value="RBP_receptor"/>
    <property type="match status" value="1"/>
</dbReference>
<dbReference type="InParanoid" id="A0A6J3DK94"/>
<feature type="transmembrane region" description="Helical" evidence="11">
    <location>
        <begin position="145"/>
        <end position="162"/>
    </location>
</feature>
<name>A0A6J3DK94_AYTFU</name>
<evidence type="ECO:0000256" key="11">
    <source>
        <dbReference type="SAM" id="Phobius"/>
    </source>
</evidence>
<dbReference type="GO" id="GO:0019841">
    <property type="term" value="F:retinol binding"/>
    <property type="evidence" value="ECO:0007669"/>
    <property type="project" value="UniProtKB-KW"/>
</dbReference>
<dbReference type="GO" id="GO:0005886">
    <property type="term" value="C:plasma membrane"/>
    <property type="evidence" value="ECO:0007669"/>
    <property type="project" value="UniProtKB-SubCell"/>
</dbReference>
<protein>
    <recommendedName>
        <fullName evidence="2">Receptor for retinol uptake STRA6</fullName>
    </recommendedName>
</protein>
<evidence type="ECO:0000256" key="4">
    <source>
        <dbReference type="ARBA" id="ARBA00022475"/>
    </source>
</evidence>
<feature type="transmembrane region" description="Helical" evidence="11">
    <location>
        <begin position="363"/>
        <end position="387"/>
    </location>
</feature>
<dbReference type="PANTHER" id="PTHR21444">
    <property type="entry name" value="COILED-COIL DOMAIN-CONTAINING PROTEIN 180"/>
    <property type="match status" value="1"/>
</dbReference>
<dbReference type="Proteomes" id="UP000504639">
    <property type="component" value="Chromosome 11"/>
</dbReference>
<dbReference type="RefSeq" id="XP_032050984.1">
    <property type="nucleotide sequence ID" value="XM_032195093.1"/>
</dbReference>
<dbReference type="GO" id="GO:0038023">
    <property type="term" value="F:signaling receptor activity"/>
    <property type="evidence" value="ECO:0007669"/>
    <property type="project" value="InterPro"/>
</dbReference>
<feature type="transmembrane region" description="Helical" evidence="11">
    <location>
        <begin position="207"/>
        <end position="226"/>
    </location>
</feature>
<dbReference type="GO" id="GO:0034632">
    <property type="term" value="F:retinol transmembrane transporter activity"/>
    <property type="evidence" value="ECO:0007669"/>
    <property type="project" value="InterPro"/>
</dbReference>
<feature type="transmembrane region" description="Helical" evidence="11">
    <location>
        <begin position="295"/>
        <end position="318"/>
    </location>
</feature>
<dbReference type="InterPro" id="IPR026612">
    <property type="entry name" value="STRA6-like"/>
</dbReference>
<dbReference type="CTD" id="64220"/>
<evidence type="ECO:0000256" key="9">
    <source>
        <dbReference type="ARBA" id="ARBA00023136"/>
    </source>
</evidence>